<gene>
    <name evidence="1" type="ORF">RWE15_11415</name>
</gene>
<proteinExistence type="predicted"/>
<keyword evidence="2" id="KW-1185">Reference proteome</keyword>
<dbReference type="Proteomes" id="UP001281447">
    <property type="component" value="Unassembled WGS sequence"/>
</dbReference>
<sequence>MPIIKNVSHRDPRPIEVQVEENGSTKELIAFQDNNGFILTKKEAVSMFEQLKKDIRAIHGIL</sequence>
<comment type="caution">
    <text evidence="1">The sequence shown here is derived from an EMBL/GenBank/DDBJ whole genome shotgun (WGS) entry which is preliminary data.</text>
</comment>
<evidence type="ECO:0000313" key="1">
    <source>
        <dbReference type="EMBL" id="MDY0394930.1"/>
    </source>
</evidence>
<dbReference type="EMBL" id="JAWDIP010000003">
    <property type="protein sequence ID" value="MDY0394930.1"/>
    <property type="molecule type" value="Genomic_DNA"/>
</dbReference>
<evidence type="ECO:0000313" key="2">
    <source>
        <dbReference type="Proteomes" id="UP001281447"/>
    </source>
</evidence>
<name>A0ABU5C787_9BACI</name>
<organism evidence="1 2">
    <name type="scientific">Tigheibacillus halophilus</name>
    <dbReference type="NCBI Taxonomy" id="361280"/>
    <lineage>
        <taxon>Bacteria</taxon>
        <taxon>Bacillati</taxon>
        <taxon>Bacillota</taxon>
        <taxon>Bacilli</taxon>
        <taxon>Bacillales</taxon>
        <taxon>Bacillaceae</taxon>
        <taxon>Tigheibacillus</taxon>
    </lineage>
</organism>
<accession>A0ABU5C787</accession>
<reference evidence="1 2" key="1">
    <citation type="submission" date="2023-10" db="EMBL/GenBank/DDBJ databases">
        <title>Virgibacillus halophilus 5B73C genome.</title>
        <authorList>
            <person name="Miliotis G."/>
            <person name="Sengupta P."/>
            <person name="Hameed A."/>
            <person name="Chuvochina M."/>
            <person name="Mcdonagh F."/>
            <person name="Simpson A.C."/>
            <person name="Singh N.K."/>
            <person name="Rekha P.D."/>
            <person name="Raman K."/>
            <person name="Hugenholtz P."/>
            <person name="Venkateswaran K."/>
        </authorList>
    </citation>
    <scope>NUCLEOTIDE SEQUENCE [LARGE SCALE GENOMIC DNA]</scope>
    <source>
        <strain evidence="1 2">5B73C</strain>
    </source>
</reference>
<protein>
    <submittedName>
        <fullName evidence="1">Uncharacterized protein</fullName>
    </submittedName>
</protein>